<dbReference type="RefSeq" id="WP_056008366.1">
    <property type="nucleotide sequence ID" value="NZ_SDPO01000001.1"/>
</dbReference>
<reference evidence="1 2" key="1">
    <citation type="submission" date="2019-01" db="EMBL/GenBank/DDBJ databases">
        <authorList>
            <person name="Li J."/>
        </authorList>
    </citation>
    <scope>NUCLEOTIDE SEQUENCE [LARGE SCALE GENOMIC DNA]</scope>
    <source>
        <strain evidence="1 2">CCUG 35506</strain>
    </source>
</reference>
<dbReference type="Pfam" id="PF07081">
    <property type="entry name" value="DUF1349"/>
    <property type="match status" value="1"/>
</dbReference>
<dbReference type="InterPro" id="IPR009784">
    <property type="entry name" value="DUF1349"/>
</dbReference>
<dbReference type="Proteomes" id="UP000292935">
    <property type="component" value="Unassembled WGS sequence"/>
</dbReference>
<evidence type="ECO:0000313" key="1">
    <source>
        <dbReference type="EMBL" id="RXZ50382.1"/>
    </source>
</evidence>
<dbReference type="Gene3D" id="2.60.120.200">
    <property type="match status" value="1"/>
</dbReference>
<organism evidence="1 2">
    <name type="scientific">Agromyces fucosus</name>
    <dbReference type="NCBI Taxonomy" id="41985"/>
    <lineage>
        <taxon>Bacteria</taxon>
        <taxon>Bacillati</taxon>
        <taxon>Actinomycetota</taxon>
        <taxon>Actinomycetes</taxon>
        <taxon>Micrococcales</taxon>
        <taxon>Microbacteriaceae</taxon>
        <taxon>Agromyces</taxon>
    </lineage>
</organism>
<keyword evidence="2" id="KW-1185">Reference proteome</keyword>
<dbReference type="EMBL" id="SDPO01000001">
    <property type="protein sequence ID" value="RXZ50382.1"/>
    <property type="molecule type" value="Genomic_DNA"/>
</dbReference>
<dbReference type="PANTHER" id="PTHR35332:SF2">
    <property type="entry name" value="REGULATION OF ENOLASE PROTEIN 1"/>
    <property type="match status" value="1"/>
</dbReference>
<dbReference type="InterPro" id="IPR013320">
    <property type="entry name" value="ConA-like_dom_sf"/>
</dbReference>
<dbReference type="SUPFAM" id="SSF49899">
    <property type="entry name" value="Concanavalin A-like lectins/glucanases"/>
    <property type="match status" value="1"/>
</dbReference>
<gene>
    <name evidence="1" type="ORF">ESP57_00730</name>
</gene>
<sequence length="204" mass="22115">MQIPGLPALQWTNAASVAAYHPGAGDAASAGELVMRAAPGVDWSNDSLGGPGQHGASLLGFTPEGDFTLSARTRVVSERTTFDAAVLGLWCDEDHWAKLCFEYSPGGQAMVVSVVTNDYSDDCNSSIVEEEFVHLRVSRIGEAYAFHASTDGERWDFVRLFRLHTDVTPVVGFMSQAPLGETCEARFDQIRLTDETLLDLREGS</sequence>
<proteinExistence type="predicted"/>
<protein>
    <submittedName>
        <fullName evidence="1">DUF1349 domain-containing protein</fullName>
    </submittedName>
</protein>
<evidence type="ECO:0000313" key="2">
    <source>
        <dbReference type="Proteomes" id="UP000292935"/>
    </source>
</evidence>
<accession>A0A4Q2JQP3</accession>
<dbReference type="OrthoDB" id="9808724at2"/>
<dbReference type="AlphaFoldDB" id="A0A4Q2JQP3"/>
<dbReference type="PANTHER" id="PTHR35332">
    <property type="entry name" value="REGULATION OF ENOLASE PROTEIN 1"/>
    <property type="match status" value="1"/>
</dbReference>
<name>A0A4Q2JQP3_9MICO</name>
<comment type="caution">
    <text evidence="1">The sequence shown here is derived from an EMBL/GenBank/DDBJ whole genome shotgun (WGS) entry which is preliminary data.</text>
</comment>